<evidence type="ECO:0000313" key="1">
    <source>
        <dbReference type="EMBL" id="OWZ14177.1"/>
    </source>
</evidence>
<dbReference type="EMBL" id="NBNE01001396">
    <property type="protein sequence ID" value="OWZ14177.1"/>
    <property type="molecule type" value="Genomic_DNA"/>
</dbReference>
<reference evidence="2" key="1">
    <citation type="submission" date="2017-03" db="EMBL/GenBank/DDBJ databases">
        <title>Phytopthora megakarya and P. palmivora, two closely related causual agents of cacao black pod achieved similar genome size and gene model numbers by different mechanisms.</title>
        <authorList>
            <person name="Ali S."/>
            <person name="Shao J."/>
            <person name="Larry D.J."/>
            <person name="Kronmiller B."/>
            <person name="Shen D."/>
            <person name="Strem M.D."/>
            <person name="Melnick R.L."/>
            <person name="Guiltinan M.J."/>
            <person name="Tyler B.M."/>
            <person name="Meinhardt L.W."/>
            <person name="Bailey B.A."/>
        </authorList>
    </citation>
    <scope>NUCLEOTIDE SEQUENCE [LARGE SCALE GENOMIC DNA]</scope>
    <source>
        <strain evidence="2">zdho120</strain>
    </source>
</reference>
<evidence type="ECO:0000313" key="2">
    <source>
        <dbReference type="Proteomes" id="UP000198211"/>
    </source>
</evidence>
<protein>
    <submittedName>
        <fullName evidence="1">Uncharacterized protein</fullName>
    </submittedName>
</protein>
<name>A0A225WAZ4_9STRA</name>
<proteinExistence type="predicted"/>
<sequence length="154" mass="16768">MPLLAPKAKSASKYAFAPPKDQVQVHEQVTTDKHKDKTANALCRGLVWLEYVELKDLPGVCMRVYGLRFGSGGLSIRDFTRLGRDERVAGSNFDNLSASAEFAAATPAVRIDDAVKGFLLAGRAYHEMSRAQTFTGLVNPQGVVNLSILGKLYP</sequence>
<comment type="caution">
    <text evidence="1">The sequence shown here is derived from an EMBL/GenBank/DDBJ whole genome shotgun (WGS) entry which is preliminary data.</text>
</comment>
<dbReference type="Proteomes" id="UP000198211">
    <property type="component" value="Unassembled WGS sequence"/>
</dbReference>
<accession>A0A225WAZ4</accession>
<keyword evidence="2" id="KW-1185">Reference proteome</keyword>
<dbReference type="OrthoDB" id="110861at2759"/>
<gene>
    <name evidence="1" type="ORF">PHMEG_00012380</name>
</gene>
<organism evidence="1 2">
    <name type="scientific">Phytophthora megakarya</name>
    <dbReference type="NCBI Taxonomy" id="4795"/>
    <lineage>
        <taxon>Eukaryota</taxon>
        <taxon>Sar</taxon>
        <taxon>Stramenopiles</taxon>
        <taxon>Oomycota</taxon>
        <taxon>Peronosporomycetes</taxon>
        <taxon>Peronosporales</taxon>
        <taxon>Peronosporaceae</taxon>
        <taxon>Phytophthora</taxon>
    </lineage>
</organism>
<dbReference type="AlphaFoldDB" id="A0A225WAZ4"/>